<dbReference type="EMBL" id="MF893340">
    <property type="protein sequence ID" value="ATN92876.1"/>
    <property type="molecule type" value="Genomic_DNA"/>
</dbReference>
<evidence type="ECO:0000313" key="2">
    <source>
        <dbReference type="Proteomes" id="UP000244827"/>
    </source>
</evidence>
<name>A0A2R2YAT3_9CAUD</name>
<protein>
    <submittedName>
        <fullName evidence="1">Uncharacterized protein</fullName>
    </submittedName>
</protein>
<keyword evidence="2" id="KW-1185">Reference proteome</keyword>
<reference evidence="1 2" key="1">
    <citation type="journal article" date="2018" name="Arch. Virol.">
        <title>Genomic characterization and phylogenetic analysis of the novel Pseudomonas phage PPSC2.</title>
        <authorList>
            <person name="Wu X."/>
            <person name="Wu Y."/>
            <person name="Tang Y."/>
            <person name="Gan B."/>
        </authorList>
    </citation>
    <scope>NUCLEOTIDE SEQUENCE [LARGE SCALE GENOMIC DNA]</scope>
</reference>
<dbReference type="Proteomes" id="UP000244827">
    <property type="component" value="Segment"/>
</dbReference>
<accession>A0A2R2YAT3</accession>
<evidence type="ECO:0000313" key="1">
    <source>
        <dbReference type="EMBL" id="ATN92876.1"/>
    </source>
</evidence>
<organism evidence="1 2">
    <name type="scientific">Pseudomonas phage PPSC2</name>
    <dbReference type="NCBI Taxonomy" id="2041350"/>
    <lineage>
        <taxon>Viruses</taxon>
        <taxon>Duplodnaviria</taxon>
        <taxon>Heunggongvirae</taxon>
        <taxon>Uroviricota</taxon>
        <taxon>Caudoviricetes</taxon>
        <taxon>Vandenendeviridae</taxon>
        <taxon>Gorskivirinae</taxon>
        <taxon>Shenlongvirus</taxon>
        <taxon>Shenlongvirus PPSC2</taxon>
    </lineage>
</organism>
<proteinExistence type="predicted"/>
<gene>
    <name evidence="1" type="ORF">PPSC2_113</name>
</gene>
<sequence length="71" mass="7986">MSLYHTKAVMFDKSEEVVILEADSMAEAMRAVRAGLESDGRKVHYTPIKRKVSKAQALKLIEDGARCWATF</sequence>